<dbReference type="InterPro" id="IPR010089">
    <property type="entry name" value="Flavoprotein_WrbA-like"/>
</dbReference>
<gene>
    <name evidence="5" type="ORF">BMF94_2361</name>
</gene>
<dbReference type="AlphaFoldDB" id="A0A2S5BCV3"/>
<keyword evidence="2" id="KW-0175">Coiled coil</keyword>
<dbReference type="FunFam" id="3.40.50.360:FF:000001">
    <property type="entry name" value="NAD(P)H dehydrogenase (Quinone) FQR1-like"/>
    <property type="match status" value="1"/>
</dbReference>
<evidence type="ECO:0000256" key="3">
    <source>
        <dbReference type="SAM" id="MobiDB-lite"/>
    </source>
</evidence>
<keyword evidence="5" id="KW-0560">Oxidoreductase</keyword>
<dbReference type="Gene3D" id="3.40.50.360">
    <property type="match status" value="1"/>
</dbReference>
<evidence type="ECO:0000256" key="2">
    <source>
        <dbReference type="SAM" id="Coils"/>
    </source>
</evidence>
<feature type="compositionally biased region" description="Low complexity" evidence="3">
    <location>
        <begin position="683"/>
        <end position="695"/>
    </location>
</feature>
<dbReference type="STRING" id="741276.A0A2S5BCV3"/>
<feature type="compositionally biased region" description="Pro residues" evidence="3">
    <location>
        <begin position="771"/>
        <end position="783"/>
    </location>
</feature>
<keyword evidence="6" id="KW-1185">Reference proteome</keyword>
<organism evidence="5 6">
    <name type="scientific">Rhodotorula taiwanensis</name>
    <dbReference type="NCBI Taxonomy" id="741276"/>
    <lineage>
        <taxon>Eukaryota</taxon>
        <taxon>Fungi</taxon>
        <taxon>Dikarya</taxon>
        <taxon>Basidiomycota</taxon>
        <taxon>Pucciniomycotina</taxon>
        <taxon>Microbotryomycetes</taxon>
        <taxon>Sporidiobolales</taxon>
        <taxon>Sporidiobolaceae</taxon>
        <taxon>Rhodotorula</taxon>
    </lineage>
</organism>
<dbReference type="EC" id="1.6.5.6" evidence="5"/>
<evidence type="ECO:0000313" key="6">
    <source>
        <dbReference type="Proteomes" id="UP000237144"/>
    </source>
</evidence>
<feature type="region of interest" description="Disordered" evidence="3">
    <location>
        <begin position="269"/>
        <end position="288"/>
    </location>
</feature>
<comment type="caution">
    <text evidence="5">The sequence shown here is derived from an EMBL/GenBank/DDBJ whole genome shotgun (WGS) entry which is preliminary data.</text>
</comment>
<feature type="compositionally biased region" description="Basic and acidic residues" evidence="3">
    <location>
        <begin position="671"/>
        <end position="681"/>
    </location>
</feature>
<dbReference type="PANTHER" id="PTHR30546:SF23">
    <property type="entry name" value="FLAVOPROTEIN-LIKE PROTEIN YCP4-RELATED"/>
    <property type="match status" value="1"/>
</dbReference>
<sequence>MGSDAGDHAAHPNQDGNASNHDTADTISNDDQPQDAQARDTDAQAGERGSKAAAAADVSPHVVGLASSSSLVLPLTDPILSLDPDVSSVDELVAMLRGQITDLAGQVTSLNSKLVKSYTQRGEIEDDLHDTQEQHALLKMKVAELERDRERWTKEIEAGGWTHVQGEMQRLMTTMVEETKSRESAVQAHAALETEIENLTSNLFTEANKMVAFERLARARAEEKTRSVEEAGVSMQALLEEVQVGLKDTVLKLEERDAQVADLKSRLAAHGEHVEEDENVTGAGSTENDLGGIVFSDGEQLAPIKTRNLVRTHTGSGAVSPSPMAAPRLLTSVLPYQEFLAFINYLRQTRITALSRPPEQSSYPALGGRSFATDPAAHAHLTPDQLLAPHLLLSTHLSQAFLKRCIEEDSDPALRLDIAPGLGFLSRRSVANAIVDGSLVIEPLHSSSELPSDQCALCGCDLERWLANSGLSKADRPAATPAQTAAASVNSTMRKISSSFFSRSTSSAHVSPVTTAAPPLSPRGSSTTNAADDSTAHPSSTAASHHPHDAFLLAHVFRTSDKSQSQRYPICPSYCLPRLRAVCEFWTYVRVLLRGLLLEESFRFGQIGEPDSATAPSTPARAKPNSGLGISDVHGSSTTSLAADGPGAGIQAKDFEAEDTHTDDENGNDTAKADEQNKDEDISAAPADEAGDASATPANEAGGEDGQVPEIVTSAEEGGEGPRTSTDEPKQDEGSENGTAPGTPTSASASVSRSGSIKPPRPARSTARNSPKPPTAPSPPASPSPDKTRPVLPARKAVPSTSSVPPPPPRRNASHAPSATDSANSTASTMAAGWEDRCWSEVIRLKEAVFWTRVAALAAGGEAKEADELVWPAKIAVIYYSTYGHVRTLAETIAAEVRASGAEVTLLQIPEILSDEVRGKLHAAPRAEDVPNVTGEMLKEFDGFLFGFPTRYGRATAAVSAFFDTTGGLWFTGALVGKFAGVFTSTASQHGGQETTALTTIPFFVHHGISFVPCPYTLPELTDNSEVVGGGPYGAGAIANGDGSRAVSEKEKIIARHQAKHFTKIVSQFVAGASVLARQAAAGTDAAVATGAPAVVAGEPVLAKAVPQDAAPYSVVETPAESAPTAVAKEPETGSAPVESTPATTNAAVAEPTPAPAAQPTPAAAPAPAKKEEKKKGGLFASCCGGSAKNYD</sequence>
<feature type="compositionally biased region" description="Polar residues" evidence="3">
    <location>
        <begin position="14"/>
        <end position="29"/>
    </location>
</feature>
<name>A0A2S5BCV3_9BASI</name>
<dbReference type="GO" id="GO:0003955">
    <property type="term" value="F:NAD(P)H dehydrogenase (quinone) activity"/>
    <property type="evidence" value="ECO:0007669"/>
    <property type="project" value="InterPro"/>
</dbReference>
<dbReference type="Pfam" id="PF06428">
    <property type="entry name" value="Sec2p"/>
    <property type="match status" value="1"/>
</dbReference>
<dbReference type="Pfam" id="PF03358">
    <property type="entry name" value="FMN_red"/>
    <property type="match status" value="1"/>
</dbReference>
<dbReference type="OrthoDB" id="1748564at2759"/>
<feature type="region of interest" description="Disordered" evidence="3">
    <location>
        <begin position="608"/>
        <end position="828"/>
    </location>
</feature>
<protein>
    <submittedName>
        <fullName evidence="5">Putative p-benzoquinone reductase (NADPH)</fullName>
        <ecNumber evidence="5">1.6.5.6</ecNumber>
    </submittedName>
</protein>
<dbReference type="GO" id="GO:0010181">
    <property type="term" value="F:FMN binding"/>
    <property type="evidence" value="ECO:0007669"/>
    <property type="project" value="InterPro"/>
</dbReference>
<evidence type="ECO:0000313" key="5">
    <source>
        <dbReference type="EMBL" id="POY74600.1"/>
    </source>
</evidence>
<dbReference type="NCBIfam" id="TIGR01755">
    <property type="entry name" value="flav_wrbA"/>
    <property type="match status" value="1"/>
</dbReference>
<feature type="compositionally biased region" description="Low complexity" evidence="3">
    <location>
        <begin position="746"/>
        <end position="756"/>
    </location>
</feature>
<dbReference type="Proteomes" id="UP000237144">
    <property type="component" value="Unassembled WGS sequence"/>
</dbReference>
<dbReference type="Gene3D" id="6.10.140.910">
    <property type="match status" value="1"/>
</dbReference>
<dbReference type="PROSITE" id="PS50902">
    <property type="entry name" value="FLAVODOXIN_LIKE"/>
    <property type="match status" value="1"/>
</dbReference>
<accession>A0A2S5BCV3</accession>
<feature type="compositionally biased region" description="Polar residues" evidence="3">
    <location>
        <begin position="736"/>
        <end position="745"/>
    </location>
</feature>
<feature type="compositionally biased region" description="Basic and acidic residues" evidence="3">
    <location>
        <begin position="1"/>
        <end position="10"/>
    </location>
</feature>
<dbReference type="GO" id="GO:0018541">
    <property type="term" value="F:p-benzoquinone reductase (NADPH) activity"/>
    <property type="evidence" value="ECO:0007669"/>
    <property type="project" value="UniProtKB-EC"/>
</dbReference>
<feature type="compositionally biased region" description="Pro residues" evidence="3">
    <location>
        <begin position="1153"/>
        <end position="1165"/>
    </location>
</feature>
<dbReference type="InterPro" id="IPR005025">
    <property type="entry name" value="FMN_Rdtase-like_dom"/>
</dbReference>
<feature type="compositionally biased region" description="Low complexity" evidence="3">
    <location>
        <begin position="1141"/>
        <end position="1152"/>
    </location>
</feature>
<comment type="similarity">
    <text evidence="1">Belongs to the WrbA family.</text>
</comment>
<evidence type="ECO:0000259" key="4">
    <source>
        <dbReference type="PROSITE" id="PS50902"/>
    </source>
</evidence>
<feature type="domain" description="Flavodoxin-like" evidence="4">
    <location>
        <begin position="875"/>
        <end position="1062"/>
    </location>
</feature>
<feature type="coiled-coil region" evidence="2">
    <location>
        <begin position="128"/>
        <end position="155"/>
    </location>
</feature>
<dbReference type="EMBL" id="PJQD01000023">
    <property type="protein sequence ID" value="POY74600.1"/>
    <property type="molecule type" value="Genomic_DNA"/>
</dbReference>
<feature type="region of interest" description="Disordered" evidence="3">
    <location>
        <begin position="510"/>
        <end position="544"/>
    </location>
</feature>
<reference evidence="5 6" key="1">
    <citation type="journal article" date="2018" name="Front. Microbiol.">
        <title>Prospects for Fungal Bioremediation of Acidic Radioactive Waste Sites: Characterization and Genome Sequence of Rhodotorula taiwanensis MD1149.</title>
        <authorList>
            <person name="Tkavc R."/>
            <person name="Matrosova V.Y."/>
            <person name="Grichenko O.E."/>
            <person name="Gostincar C."/>
            <person name="Volpe R.P."/>
            <person name="Klimenkova P."/>
            <person name="Gaidamakova E.K."/>
            <person name="Zhou C.E."/>
            <person name="Stewart B.J."/>
            <person name="Lyman M.G."/>
            <person name="Malfatti S.A."/>
            <person name="Rubinfeld B."/>
            <person name="Courtot M."/>
            <person name="Singh J."/>
            <person name="Dalgard C.L."/>
            <person name="Hamilton T."/>
            <person name="Frey K.G."/>
            <person name="Gunde-Cimerman N."/>
            <person name="Dugan L."/>
            <person name="Daly M.J."/>
        </authorList>
    </citation>
    <scope>NUCLEOTIDE SEQUENCE [LARGE SCALE GENOMIC DNA]</scope>
    <source>
        <strain evidence="5 6">MD1149</strain>
    </source>
</reference>
<feature type="compositionally biased region" description="Low complexity" evidence="3">
    <location>
        <begin position="814"/>
        <end position="828"/>
    </location>
</feature>
<dbReference type="InterPro" id="IPR008254">
    <property type="entry name" value="Flavodoxin/NO_synth"/>
</dbReference>
<evidence type="ECO:0000256" key="1">
    <source>
        <dbReference type="ARBA" id="ARBA00006961"/>
    </source>
</evidence>
<dbReference type="NCBIfam" id="NF002999">
    <property type="entry name" value="PRK03767.1"/>
    <property type="match status" value="1"/>
</dbReference>
<feature type="compositionally biased region" description="Basic and acidic residues" evidence="3">
    <location>
        <begin position="653"/>
        <end position="664"/>
    </location>
</feature>
<dbReference type="InterPro" id="IPR009449">
    <property type="entry name" value="Sec2_N"/>
</dbReference>
<dbReference type="CDD" id="cd21044">
    <property type="entry name" value="Rab11BD_RAB3IP_like"/>
    <property type="match status" value="1"/>
</dbReference>
<dbReference type="SUPFAM" id="SSF52218">
    <property type="entry name" value="Flavoproteins"/>
    <property type="match status" value="1"/>
</dbReference>
<proteinExistence type="inferred from homology"/>
<feature type="compositionally biased region" description="Low complexity" evidence="3">
    <location>
        <begin position="530"/>
        <end position="544"/>
    </location>
</feature>
<dbReference type="PANTHER" id="PTHR30546">
    <property type="entry name" value="FLAVODOXIN-RELATED PROTEIN WRBA-RELATED"/>
    <property type="match status" value="1"/>
</dbReference>
<feature type="region of interest" description="Disordered" evidence="3">
    <location>
        <begin position="1"/>
        <end position="59"/>
    </location>
</feature>
<dbReference type="GO" id="GO:0016020">
    <property type="term" value="C:membrane"/>
    <property type="evidence" value="ECO:0007669"/>
    <property type="project" value="TreeGrafter"/>
</dbReference>
<feature type="region of interest" description="Disordered" evidence="3">
    <location>
        <begin position="1122"/>
        <end position="1192"/>
    </location>
</feature>
<dbReference type="InterPro" id="IPR029039">
    <property type="entry name" value="Flavoprotein-like_sf"/>
</dbReference>
<dbReference type="SUPFAM" id="SSF144284">
    <property type="entry name" value="Sec2 N-terminal region"/>
    <property type="match status" value="1"/>
</dbReference>